<evidence type="ECO:0000256" key="12">
    <source>
        <dbReference type="ARBA" id="ARBA00023139"/>
    </source>
</evidence>
<feature type="domain" description="Polysaccharide export protein N-terminal" evidence="17">
    <location>
        <begin position="153"/>
        <end position="227"/>
    </location>
</feature>
<dbReference type="EMBL" id="CP025781">
    <property type="protein sequence ID" value="QBC43138.1"/>
    <property type="molecule type" value="Genomic_DNA"/>
</dbReference>
<feature type="compositionally biased region" description="Low complexity" evidence="15">
    <location>
        <begin position="58"/>
        <end position="79"/>
    </location>
</feature>
<feature type="domain" description="Soluble ligand binding" evidence="18">
    <location>
        <begin position="319"/>
        <end position="367"/>
    </location>
</feature>
<dbReference type="AlphaFoldDB" id="A0A7G3G7P1"/>
<keyword evidence="21" id="KW-1185">Reference proteome</keyword>
<dbReference type="Proteomes" id="UP000515917">
    <property type="component" value="Chromosome"/>
</dbReference>
<dbReference type="GO" id="GO:0046930">
    <property type="term" value="C:pore complex"/>
    <property type="evidence" value="ECO:0007669"/>
    <property type="project" value="UniProtKB-KW"/>
</dbReference>
<evidence type="ECO:0000256" key="13">
    <source>
        <dbReference type="ARBA" id="ARBA00023237"/>
    </source>
</evidence>
<evidence type="ECO:0000256" key="9">
    <source>
        <dbReference type="ARBA" id="ARBA00023065"/>
    </source>
</evidence>
<dbReference type="Gene3D" id="3.30.1950.10">
    <property type="entry name" value="wza like domain"/>
    <property type="match status" value="1"/>
</dbReference>
<organism evidence="20 21">
    <name type="scientific">Iodobacter fluviatilis</name>
    <dbReference type="NCBI Taxonomy" id="537"/>
    <lineage>
        <taxon>Bacteria</taxon>
        <taxon>Pseudomonadati</taxon>
        <taxon>Pseudomonadota</taxon>
        <taxon>Betaproteobacteria</taxon>
        <taxon>Neisseriales</taxon>
        <taxon>Chitinibacteraceae</taxon>
        <taxon>Iodobacter</taxon>
    </lineage>
</organism>
<dbReference type="InterPro" id="IPR054765">
    <property type="entry name" value="SLBB_dom"/>
</dbReference>
<name>A0A7G3G7P1_9NEIS</name>
<evidence type="ECO:0000259" key="19">
    <source>
        <dbReference type="Pfam" id="PF22461"/>
    </source>
</evidence>
<keyword evidence="14" id="KW-0449">Lipoprotein</keyword>
<keyword evidence="8" id="KW-0625">Polysaccharide transport</keyword>
<keyword evidence="4" id="KW-1134">Transmembrane beta strand</keyword>
<evidence type="ECO:0000256" key="1">
    <source>
        <dbReference type="ARBA" id="ARBA00004571"/>
    </source>
</evidence>
<evidence type="ECO:0000259" key="18">
    <source>
        <dbReference type="Pfam" id="PF10531"/>
    </source>
</evidence>
<dbReference type="InterPro" id="IPR049712">
    <property type="entry name" value="Poly_export"/>
</dbReference>
<feature type="chain" id="PRO_5028963477" description="Polysialic acid transport protein kpsD" evidence="16">
    <location>
        <begin position="23"/>
        <end position="820"/>
    </location>
</feature>
<dbReference type="GO" id="GO:0009279">
    <property type="term" value="C:cell outer membrane"/>
    <property type="evidence" value="ECO:0007669"/>
    <property type="project" value="UniProtKB-SubCell"/>
</dbReference>
<dbReference type="PANTHER" id="PTHR33619">
    <property type="entry name" value="POLYSACCHARIDE EXPORT PROTEIN GFCE-RELATED"/>
    <property type="match status" value="1"/>
</dbReference>
<proteinExistence type="inferred from homology"/>
<comment type="subcellular location">
    <subcellularLocation>
        <location evidence="1">Cell outer membrane</location>
        <topology evidence="1">Multi-pass membrane protein</topology>
    </subcellularLocation>
</comment>
<evidence type="ECO:0000256" key="14">
    <source>
        <dbReference type="ARBA" id="ARBA00023288"/>
    </source>
</evidence>
<evidence type="ECO:0000256" key="11">
    <source>
        <dbReference type="ARBA" id="ARBA00023136"/>
    </source>
</evidence>
<evidence type="ECO:0000256" key="5">
    <source>
        <dbReference type="ARBA" id="ARBA00022597"/>
    </source>
</evidence>
<evidence type="ECO:0000256" key="16">
    <source>
        <dbReference type="SAM" id="SignalP"/>
    </source>
</evidence>
<dbReference type="Gene3D" id="3.10.560.10">
    <property type="entry name" value="Outer membrane lipoprotein wza domain like"/>
    <property type="match status" value="3"/>
</dbReference>
<dbReference type="RefSeq" id="WP_130105743.1">
    <property type="nucleotide sequence ID" value="NZ_CP025781.1"/>
</dbReference>
<gene>
    <name evidence="20" type="ORF">C1H71_05950</name>
</gene>
<evidence type="ECO:0000256" key="8">
    <source>
        <dbReference type="ARBA" id="ARBA00023047"/>
    </source>
</evidence>
<protein>
    <recommendedName>
        <fullName evidence="22">Polysialic acid transport protein kpsD</fullName>
    </recommendedName>
</protein>
<evidence type="ECO:0000256" key="10">
    <source>
        <dbReference type="ARBA" id="ARBA00023114"/>
    </source>
</evidence>
<feature type="region of interest" description="Disordered" evidence="15">
    <location>
        <begin position="36"/>
        <end position="89"/>
    </location>
</feature>
<dbReference type="InterPro" id="IPR003715">
    <property type="entry name" value="Poly_export_N"/>
</dbReference>
<evidence type="ECO:0000256" key="15">
    <source>
        <dbReference type="SAM" id="MobiDB-lite"/>
    </source>
</evidence>
<feature type="domain" description="SLBB" evidence="19">
    <location>
        <begin position="234"/>
        <end position="311"/>
    </location>
</feature>
<comment type="similarity">
    <text evidence="2">Belongs to the BexD/CtrA/VexA family.</text>
</comment>
<keyword evidence="7 16" id="KW-0732">Signal</keyword>
<dbReference type="InterPro" id="IPR019554">
    <property type="entry name" value="Soluble_ligand-bd"/>
</dbReference>
<keyword evidence="9" id="KW-0406">Ion transport</keyword>
<evidence type="ECO:0000313" key="21">
    <source>
        <dbReference type="Proteomes" id="UP000515917"/>
    </source>
</evidence>
<keyword evidence="11" id="KW-0472">Membrane</keyword>
<dbReference type="GO" id="GO:0006811">
    <property type="term" value="P:monoatomic ion transport"/>
    <property type="evidence" value="ECO:0007669"/>
    <property type="project" value="UniProtKB-KW"/>
</dbReference>
<keyword evidence="10" id="KW-0626">Porin</keyword>
<feature type="signal peptide" evidence="16">
    <location>
        <begin position="1"/>
        <end position="22"/>
    </location>
</feature>
<evidence type="ECO:0000256" key="6">
    <source>
        <dbReference type="ARBA" id="ARBA00022692"/>
    </source>
</evidence>
<keyword evidence="13" id="KW-0998">Cell outer membrane</keyword>
<keyword evidence="3" id="KW-0813">Transport</keyword>
<dbReference type="PANTHER" id="PTHR33619:SF3">
    <property type="entry name" value="POLYSACCHARIDE EXPORT PROTEIN GFCE-RELATED"/>
    <property type="match status" value="1"/>
</dbReference>
<dbReference type="GO" id="GO:0015159">
    <property type="term" value="F:polysaccharide transmembrane transporter activity"/>
    <property type="evidence" value="ECO:0007669"/>
    <property type="project" value="InterPro"/>
</dbReference>
<feature type="compositionally biased region" description="Polar residues" evidence="15">
    <location>
        <begin position="42"/>
        <end position="53"/>
    </location>
</feature>
<evidence type="ECO:0000256" key="7">
    <source>
        <dbReference type="ARBA" id="ARBA00022729"/>
    </source>
</evidence>
<dbReference type="Pfam" id="PF10531">
    <property type="entry name" value="SLBB"/>
    <property type="match status" value="3"/>
</dbReference>
<keyword evidence="6" id="KW-0812">Transmembrane</keyword>
<evidence type="ECO:0000256" key="3">
    <source>
        <dbReference type="ARBA" id="ARBA00022448"/>
    </source>
</evidence>
<dbReference type="KEGG" id="ifl:C1H71_05950"/>
<feature type="domain" description="Soluble ligand binding" evidence="18">
    <location>
        <begin position="729"/>
        <end position="758"/>
    </location>
</feature>
<feature type="domain" description="Soluble ligand binding" evidence="18">
    <location>
        <begin position="567"/>
        <end position="602"/>
    </location>
</feature>
<evidence type="ECO:0000313" key="20">
    <source>
        <dbReference type="EMBL" id="QBC43138.1"/>
    </source>
</evidence>
<dbReference type="GO" id="GO:0015288">
    <property type="term" value="F:porin activity"/>
    <property type="evidence" value="ECO:0007669"/>
    <property type="project" value="UniProtKB-KW"/>
</dbReference>
<dbReference type="Pfam" id="PF22461">
    <property type="entry name" value="SLBB_2"/>
    <property type="match status" value="1"/>
</dbReference>
<evidence type="ECO:0000256" key="4">
    <source>
        <dbReference type="ARBA" id="ARBA00022452"/>
    </source>
</evidence>
<evidence type="ECO:0008006" key="22">
    <source>
        <dbReference type="Google" id="ProtNLM"/>
    </source>
</evidence>
<evidence type="ECO:0000259" key="17">
    <source>
        <dbReference type="Pfam" id="PF02563"/>
    </source>
</evidence>
<reference evidence="20 21" key="1">
    <citation type="submission" date="2018-01" db="EMBL/GenBank/DDBJ databases">
        <title>Genome sequence of Iodobacter sp. strain PCH194 isolated from Indian Trans-Himalaya.</title>
        <authorList>
            <person name="Kumar V."/>
            <person name="Thakur V."/>
            <person name="Kumar S."/>
            <person name="Singh D."/>
        </authorList>
    </citation>
    <scope>NUCLEOTIDE SEQUENCE [LARGE SCALE GENOMIC DNA]</scope>
    <source>
        <strain evidence="20 21">PCH194</strain>
    </source>
</reference>
<keyword evidence="5" id="KW-0762">Sugar transport</keyword>
<accession>A0A7G3G7P1</accession>
<sequence>MNLSRSSAVISLSLLLAGPAWSATCLSGSGDCQTMPDDPSALMNQSALPSQGATLGYPQQGVPQNQQNQQGQQNQQNPQSRNFTPQMPMAPVSCDDVSGKFTLDKNSKYKAPSLPLNDFQKYLCSSANLPLPIFGQQIFQMQQASYSPFEAAPVSADYLIGVGDNFSVRLWGQLDADLQLKVDRSGAVFIPRVGNVSVVGIPFGALKQHLSREVGKVYRNFDLAVTMGQLKSVQVFVVGFAQNPGSYSLGSLSTVVNALFAAGGPSANGSLRKIQVKRAGKVVNEFDLYDLLLKGDKSHDLMLQGGDVVYVPPVGGQAAISGSVKVPAIYEVKAGENLQDLISWAGGAGNFALDGKVSIERVVAQKSRKVESVELAKAAGFVVRGGDVVQLYALSQKIDDMVSLRGNVAQSVRMPWFEGMKVSDLITSKDMLIAPRFWENKYQDKTASSKDIQEEEDQQELQKQQQSMQMLNPQNTFNQQQTLPKRKVDRTLLGALRGNQQEINWNYAAIERTNELDSTTTLVPFNLGAVVLKRDASQDKLLAKGDVIHVFSKTDIRVSTQQKNRFVHIEGEVGTPGIYQVSEGETLATLIDRIGGLTSSAYLYGAEFSRDEVRKKQQDELERLADYVERNAQTSAGQQAQNALNEGGVKAATIQADQQKLLAQKIRTTKADGRVVLGLNPESGKVADIPEVALEDGDRVFIPSRSSTVAVMGSVFSRNNAFIFSKNRSVGDYLALAGGPTESADSDSIFVVRADGSVVSAKQFGLLSRSFKSVESLPGDVIVVPEKFDRTGFVKNALDWTQILANFGTGLAGIKVLGDL</sequence>
<evidence type="ECO:0000256" key="2">
    <source>
        <dbReference type="ARBA" id="ARBA00009450"/>
    </source>
</evidence>
<dbReference type="Pfam" id="PF02563">
    <property type="entry name" value="Poly_export"/>
    <property type="match status" value="1"/>
</dbReference>
<keyword evidence="12" id="KW-0564">Palmitate</keyword>